<accession>A0A1E5T289</accession>
<keyword evidence="3" id="KW-1185">Reference proteome</keyword>
<dbReference type="AlphaFoldDB" id="A0A1E5T289"/>
<evidence type="ECO:0000313" key="3">
    <source>
        <dbReference type="Proteomes" id="UP000095552"/>
    </source>
</evidence>
<protein>
    <recommendedName>
        <fullName evidence="1">Peptidase M16 C-terminal domain-containing protein</fullName>
    </recommendedName>
</protein>
<dbReference type="Pfam" id="PF05193">
    <property type="entry name" value="Peptidase_M16_C"/>
    <property type="match status" value="1"/>
</dbReference>
<gene>
    <name evidence="2" type="ORF">BFP71_19085</name>
</gene>
<dbReference type="Proteomes" id="UP000095552">
    <property type="component" value="Unassembled WGS sequence"/>
</dbReference>
<organism evidence="2 3">
    <name type="scientific">Roseivirga misakiensis</name>
    <dbReference type="NCBI Taxonomy" id="1563681"/>
    <lineage>
        <taxon>Bacteria</taxon>
        <taxon>Pseudomonadati</taxon>
        <taxon>Bacteroidota</taxon>
        <taxon>Cytophagia</taxon>
        <taxon>Cytophagales</taxon>
        <taxon>Roseivirgaceae</taxon>
        <taxon>Roseivirga</taxon>
    </lineage>
</organism>
<dbReference type="InterPro" id="IPR011249">
    <property type="entry name" value="Metalloenz_LuxS/M16"/>
</dbReference>
<proteinExistence type="predicted"/>
<dbReference type="InterPro" id="IPR007863">
    <property type="entry name" value="Peptidase_M16_C"/>
</dbReference>
<evidence type="ECO:0000259" key="1">
    <source>
        <dbReference type="Pfam" id="PF05193"/>
    </source>
</evidence>
<dbReference type="SUPFAM" id="SSF63411">
    <property type="entry name" value="LuxS/MPP-like metallohydrolase"/>
    <property type="match status" value="2"/>
</dbReference>
<sequence>MILDRTKSPEVFQIEDVKLANIDTDIINNLNVHSHIDEGSKTFKIELQTKGSQWYGSTAALPQLTLKMLNEGTKTKPSSQLAEAIDALGSFIELSPGFDYSSITIFGLSKYFEENIRLLSEMVYEPKFDAESLTTLKSKELDKLKLNLEKGSYLSSVNLRKALYGLDHPYGKHLTINDIENTTIDEVKSFHGHFVKDFDIYIAGDLPANFKNVLAESFDKYSGELIDQRTETSLLEQKDVFHIDPKFIQSSIKLGKRLFTRSNKDYFPFIVTNEVLGGFFGSRLMKNIREEKGYTYGIYSHLYALLHDGYFLISTDVKGGNQQDTLDEIYKELNKLSTELVPSEELDIVKNYMIGVFTNSFASPFAQIDKFKTLNSQGINQDFYRNYVSNIRAVSSEDILTNAVKHLSPDSLVTSIAGA</sequence>
<dbReference type="RefSeq" id="WP_069836992.1">
    <property type="nucleotide sequence ID" value="NZ_MDGQ01000005.1"/>
</dbReference>
<evidence type="ECO:0000313" key="2">
    <source>
        <dbReference type="EMBL" id="OEK05488.1"/>
    </source>
</evidence>
<comment type="caution">
    <text evidence="2">The sequence shown here is derived from an EMBL/GenBank/DDBJ whole genome shotgun (WGS) entry which is preliminary data.</text>
</comment>
<dbReference type="GO" id="GO:0046872">
    <property type="term" value="F:metal ion binding"/>
    <property type="evidence" value="ECO:0007669"/>
    <property type="project" value="InterPro"/>
</dbReference>
<reference evidence="2 3" key="1">
    <citation type="submission" date="2016-08" db="EMBL/GenBank/DDBJ databases">
        <title>Draft genome of Fabibacter sp. strain SK-8.</title>
        <authorList>
            <person name="Wong S.-K."/>
            <person name="Hamasaki K."/>
            <person name="Yoshizawa S."/>
        </authorList>
    </citation>
    <scope>NUCLEOTIDE SEQUENCE [LARGE SCALE GENOMIC DNA]</scope>
    <source>
        <strain evidence="2 3">SK-8</strain>
    </source>
</reference>
<feature type="domain" description="Peptidase M16 C-terminal" evidence="1">
    <location>
        <begin position="183"/>
        <end position="351"/>
    </location>
</feature>
<dbReference type="EMBL" id="MDGQ01000005">
    <property type="protein sequence ID" value="OEK05488.1"/>
    <property type="molecule type" value="Genomic_DNA"/>
</dbReference>
<dbReference type="Gene3D" id="3.30.830.10">
    <property type="entry name" value="Metalloenzyme, LuxS/M16 peptidase-like"/>
    <property type="match status" value="2"/>
</dbReference>
<dbReference type="STRING" id="1563681.BFP71_19085"/>
<name>A0A1E5T289_9BACT</name>
<dbReference type="OrthoDB" id="9811314at2"/>